<evidence type="ECO:0000313" key="2">
    <source>
        <dbReference type="EMBL" id="AUH64491.1"/>
    </source>
</evidence>
<organism evidence="2 3">
    <name type="scientific">Paracoccus zhejiangensis</name>
    <dbReference type="NCBI Taxonomy" id="1077935"/>
    <lineage>
        <taxon>Bacteria</taxon>
        <taxon>Pseudomonadati</taxon>
        <taxon>Pseudomonadota</taxon>
        <taxon>Alphaproteobacteria</taxon>
        <taxon>Rhodobacterales</taxon>
        <taxon>Paracoccaceae</taxon>
        <taxon>Paracoccus</taxon>
    </lineage>
</organism>
<name>A0A2H5EYW7_9RHOB</name>
<feature type="signal peptide" evidence="1">
    <location>
        <begin position="1"/>
        <end position="17"/>
    </location>
</feature>
<keyword evidence="1" id="KW-0732">Signal</keyword>
<accession>A0A2H5EYW7</accession>
<evidence type="ECO:0008006" key="4">
    <source>
        <dbReference type="Google" id="ProtNLM"/>
    </source>
</evidence>
<dbReference type="KEGG" id="pzh:CX676_10220"/>
<dbReference type="Proteomes" id="UP000234530">
    <property type="component" value="Chromosome"/>
</dbReference>
<dbReference type="Pfam" id="PF11720">
    <property type="entry name" value="Inhibitor_I78"/>
    <property type="match status" value="1"/>
</dbReference>
<dbReference type="OrthoDB" id="8724542at2"/>
<proteinExistence type="predicted"/>
<dbReference type="PROSITE" id="PS51257">
    <property type="entry name" value="PROKAR_LIPOPROTEIN"/>
    <property type="match status" value="1"/>
</dbReference>
<dbReference type="RefSeq" id="WP_101752524.1">
    <property type="nucleotide sequence ID" value="NZ_CP025430.1"/>
</dbReference>
<sequence length="100" mass="10515">MRLASLTLAAVAVIGLAACEPLPPNGNPGPLPPEPAPKDECGAAGYKGLIGQPREVLKPMKFPIGTRVIGPEDAVTADYRVDRLNIEYGQSGLIEKVSCY</sequence>
<evidence type="ECO:0000256" key="1">
    <source>
        <dbReference type="SAM" id="SignalP"/>
    </source>
</evidence>
<reference evidence="2 3" key="1">
    <citation type="journal article" date="2013" name="Antonie Van Leeuwenhoek">
        <title>Paracoccus zhejiangensis sp. nov., isolated from activated sludge in wastewater-treatment system.</title>
        <authorList>
            <person name="Wu Z.G."/>
            <person name="Zhang D.F."/>
            <person name="Liu Y.L."/>
            <person name="Wang F."/>
            <person name="Jiang X."/>
            <person name="Li C."/>
            <person name="Li S.P."/>
            <person name="Hong Q."/>
            <person name="Li W.J."/>
        </authorList>
    </citation>
    <scope>NUCLEOTIDE SEQUENCE [LARGE SCALE GENOMIC DNA]</scope>
    <source>
        <strain evidence="2 3">J6</strain>
    </source>
</reference>
<dbReference type="AlphaFoldDB" id="A0A2H5EYW7"/>
<gene>
    <name evidence="2" type="ORF">CX676_10220</name>
</gene>
<keyword evidence="3" id="KW-1185">Reference proteome</keyword>
<dbReference type="InterPro" id="IPR021719">
    <property type="entry name" value="Prot_inh_I78"/>
</dbReference>
<dbReference type="EMBL" id="CP025430">
    <property type="protein sequence ID" value="AUH64491.1"/>
    <property type="molecule type" value="Genomic_DNA"/>
</dbReference>
<dbReference type="Gene3D" id="3.30.10.10">
    <property type="entry name" value="Trypsin Inhibitor V, subunit A"/>
    <property type="match status" value="1"/>
</dbReference>
<evidence type="ECO:0000313" key="3">
    <source>
        <dbReference type="Proteomes" id="UP000234530"/>
    </source>
</evidence>
<feature type="chain" id="PRO_5014184398" description="Peptidase inhibitor I78" evidence="1">
    <location>
        <begin position="18"/>
        <end position="100"/>
    </location>
</feature>
<protein>
    <recommendedName>
        <fullName evidence="4">Peptidase inhibitor I78</fullName>
    </recommendedName>
</protein>